<evidence type="ECO:0000256" key="5">
    <source>
        <dbReference type="ARBA" id="ARBA00010550"/>
    </source>
</evidence>
<evidence type="ECO:0000313" key="22">
    <source>
        <dbReference type="Proteomes" id="UP000447434"/>
    </source>
</evidence>
<organism evidence="21 22">
    <name type="scientific">Lupinus albus</name>
    <name type="common">White lupine</name>
    <name type="synonym">Lupinus termis</name>
    <dbReference type="NCBI Taxonomy" id="3870"/>
    <lineage>
        <taxon>Eukaryota</taxon>
        <taxon>Viridiplantae</taxon>
        <taxon>Streptophyta</taxon>
        <taxon>Embryophyta</taxon>
        <taxon>Tracheophyta</taxon>
        <taxon>Spermatophyta</taxon>
        <taxon>Magnoliopsida</taxon>
        <taxon>eudicotyledons</taxon>
        <taxon>Gunneridae</taxon>
        <taxon>Pentapetalae</taxon>
        <taxon>rosids</taxon>
        <taxon>fabids</taxon>
        <taxon>Fabales</taxon>
        <taxon>Fabaceae</taxon>
        <taxon>Papilionoideae</taxon>
        <taxon>50 kb inversion clade</taxon>
        <taxon>genistoids sensu lato</taxon>
        <taxon>core genistoids</taxon>
        <taxon>Genisteae</taxon>
        <taxon>Lupinus</taxon>
    </lineage>
</organism>
<dbReference type="FunFam" id="1.10.8.60:FF:000001">
    <property type="entry name" value="ATP-dependent zinc metalloprotease FtsH"/>
    <property type="match status" value="1"/>
</dbReference>
<dbReference type="InterPro" id="IPR003959">
    <property type="entry name" value="ATPase_AAA_core"/>
</dbReference>
<gene>
    <name evidence="21" type="ORF">Lalb_Chr08g0246361</name>
</gene>
<dbReference type="OrthoDB" id="1413014at2759"/>
<dbReference type="PANTHER" id="PTHR23076:SF113">
    <property type="entry name" value="ATP-DEPENDENT ZINC METALLOPROTEASE FTSH 1, CHLOROPLASTIC-RELATED"/>
    <property type="match status" value="1"/>
</dbReference>
<evidence type="ECO:0000256" key="2">
    <source>
        <dbReference type="ARBA" id="ARBA00004229"/>
    </source>
</evidence>
<name>A0A6A5M8R6_LUPAL</name>
<dbReference type="HAMAP" id="MF_01458">
    <property type="entry name" value="FtsH"/>
    <property type="match status" value="1"/>
</dbReference>
<keyword evidence="6" id="KW-0150">Chloroplast</keyword>
<keyword evidence="16 20" id="KW-1133">Transmembrane helix</keyword>
<evidence type="ECO:0000256" key="4">
    <source>
        <dbReference type="ARBA" id="ARBA00010044"/>
    </source>
</evidence>
<dbReference type="Gene3D" id="1.20.58.760">
    <property type="entry name" value="Peptidase M41"/>
    <property type="match status" value="1"/>
</dbReference>
<comment type="subcellular location">
    <subcellularLocation>
        <location evidence="3">Membrane</location>
    </subcellularLocation>
    <subcellularLocation>
        <location evidence="2">Plastid</location>
        <location evidence="2">Chloroplast</location>
    </subcellularLocation>
</comment>
<feature type="region of interest" description="Disordered" evidence="19">
    <location>
        <begin position="88"/>
        <end position="122"/>
    </location>
</feature>
<sequence>MAFATNALISSNFLGSKVVASPPIPKITKSPLPLPLSLRFLNIQNQLNNSSKQFISKTSEAALAALILSSLTLTPQPALAADLIPPPVIESQQPTKPNTATSLSPFSQTAPNPQSQPDIPDGTQWRYSEFLNAVKKGKVERVRFTKDGSALQLTAVDGRRASVTVPNDPDLIDILANNGVDISVSEGESSNGGLFNFIGNLLFPILAFAGLFLLFRRAQGGPGGPGGLGGPMDFGRSKSKFQEVPETGVTFGDVAGADQAKLELQEVVDFLKNPDKYTALGAKIPKGCLLVGPPGTGKTLLARAVAGEAGTPFFSCAASEFVELFVGVGASRVRDLFEKAKSKAPCIVFIDEIDAVGRQRGAGMGGGNDEREQTINQLLTEMDGFSGNSGVIVLAATNRPDVLDSALLRPGRFDRQVTVDRPDVAGRVKILQVHSRGKALAKDVDFEKVARRTPGFTGADLQNLMNEAAILAARRDFKEISKDEISDALERIIAGPEKKNAVVSDDKKKLVAYHEAGHALVGALMPEYDPVAKISIIPRGQAGGLTFFAPSEERLESGLYSRSYLENQMAVALGGRVAEEVIFGRENVTTGASNDFMQVSRVARQMVERFGFSKKIGQIAIGGPGGNPFLGQSMSTQKDYSMATADIVDAEVRELVEKAYSRATEIITTQIDILHKLAQLLIEKETVDGEEFMSLFIDGKAELYVA</sequence>
<evidence type="ECO:0000256" key="14">
    <source>
        <dbReference type="ARBA" id="ARBA00022840"/>
    </source>
</evidence>
<dbReference type="FunFam" id="3.40.50.300:FF:000001">
    <property type="entry name" value="ATP-dependent zinc metalloprotease FtsH"/>
    <property type="match status" value="1"/>
</dbReference>
<dbReference type="PANTHER" id="PTHR23076">
    <property type="entry name" value="METALLOPROTEASE M41 FTSH"/>
    <property type="match status" value="1"/>
</dbReference>
<evidence type="ECO:0000256" key="19">
    <source>
        <dbReference type="SAM" id="MobiDB-lite"/>
    </source>
</evidence>
<feature type="compositionally biased region" description="Polar residues" evidence="19">
    <location>
        <begin position="90"/>
        <end position="117"/>
    </location>
</feature>
<evidence type="ECO:0000256" key="16">
    <source>
        <dbReference type="ARBA" id="ARBA00022989"/>
    </source>
</evidence>
<dbReference type="FunFam" id="1.20.58.760:FF:000001">
    <property type="entry name" value="ATP-dependent zinc metalloprotease FtsH"/>
    <property type="match status" value="1"/>
</dbReference>
<keyword evidence="15" id="KW-0809">Transit peptide</keyword>
<evidence type="ECO:0000256" key="15">
    <source>
        <dbReference type="ARBA" id="ARBA00022946"/>
    </source>
</evidence>
<dbReference type="FunFam" id="3.30.720.210:FF:000003">
    <property type="entry name" value="ATP-dependent zinc metalloprotease FTSH, chloroplastic"/>
    <property type="match status" value="1"/>
</dbReference>
<keyword evidence="22" id="KW-1185">Reference proteome</keyword>
<keyword evidence="7" id="KW-0934">Plastid</keyword>
<keyword evidence="10" id="KW-0479">Metal-binding</keyword>
<dbReference type="InterPro" id="IPR000642">
    <property type="entry name" value="Peptidase_M41"/>
</dbReference>
<keyword evidence="11" id="KW-0547">Nucleotide-binding</keyword>
<comment type="cofactor">
    <cofactor evidence="1">
        <name>Zn(2+)</name>
        <dbReference type="ChEBI" id="CHEBI:29105"/>
    </cofactor>
</comment>
<evidence type="ECO:0000256" key="7">
    <source>
        <dbReference type="ARBA" id="ARBA00022640"/>
    </source>
</evidence>
<keyword evidence="17" id="KW-0482">Metalloprotease</keyword>
<dbReference type="SUPFAM" id="SSF140990">
    <property type="entry name" value="FtsH protease domain-like"/>
    <property type="match status" value="1"/>
</dbReference>
<dbReference type="InterPro" id="IPR027417">
    <property type="entry name" value="P-loop_NTPase"/>
</dbReference>
<dbReference type="InterPro" id="IPR037219">
    <property type="entry name" value="Peptidase_M41-like"/>
</dbReference>
<evidence type="ECO:0000256" key="9">
    <source>
        <dbReference type="ARBA" id="ARBA00022692"/>
    </source>
</evidence>
<dbReference type="SMART" id="SM00382">
    <property type="entry name" value="AAA"/>
    <property type="match status" value="1"/>
</dbReference>
<evidence type="ECO:0000256" key="8">
    <source>
        <dbReference type="ARBA" id="ARBA00022670"/>
    </source>
</evidence>
<dbReference type="InterPro" id="IPR005936">
    <property type="entry name" value="FtsH"/>
</dbReference>
<dbReference type="AlphaFoldDB" id="A0A6A5M8R6"/>
<dbReference type="GO" id="GO:0009535">
    <property type="term" value="C:chloroplast thylakoid membrane"/>
    <property type="evidence" value="ECO:0007669"/>
    <property type="project" value="TreeGrafter"/>
</dbReference>
<reference evidence="22" key="1">
    <citation type="journal article" date="2020" name="Nat. Commun.">
        <title>Genome sequence of the cluster root forming white lupin.</title>
        <authorList>
            <person name="Hufnagel B."/>
            <person name="Marques A."/>
            <person name="Soriano A."/>
            <person name="Marques L."/>
            <person name="Divol F."/>
            <person name="Doumas P."/>
            <person name="Sallet E."/>
            <person name="Mancinotti D."/>
            <person name="Carrere S."/>
            <person name="Marande W."/>
            <person name="Arribat S."/>
            <person name="Keller J."/>
            <person name="Huneau C."/>
            <person name="Blein T."/>
            <person name="Aime D."/>
            <person name="Laguerre M."/>
            <person name="Taylor J."/>
            <person name="Schubert V."/>
            <person name="Nelson M."/>
            <person name="Geu-Flores F."/>
            <person name="Crespi M."/>
            <person name="Gallardo-Guerrero K."/>
            <person name="Delaux P.-M."/>
            <person name="Salse J."/>
            <person name="Berges H."/>
            <person name="Guyot R."/>
            <person name="Gouzy J."/>
            <person name="Peret B."/>
        </authorList>
    </citation>
    <scope>NUCLEOTIDE SEQUENCE [LARGE SCALE GENOMIC DNA]</scope>
    <source>
        <strain evidence="22">cv. Amiga</strain>
    </source>
</reference>
<dbReference type="Gene3D" id="1.10.8.60">
    <property type="match status" value="1"/>
</dbReference>
<evidence type="ECO:0000256" key="10">
    <source>
        <dbReference type="ARBA" id="ARBA00022723"/>
    </source>
</evidence>
<dbReference type="InterPro" id="IPR003960">
    <property type="entry name" value="ATPase_AAA_CS"/>
</dbReference>
<keyword evidence="18 20" id="KW-0472">Membrane</keyword>
<dbReference type="InterPro" id="IPR011546">
    <property type="entry name" value="Pept_M41_FtsH_extracell"/>
</dbReference>
<dbReference type="CDD" id="cd19501">
    <property type="entry name" value="RecA-like_FtsH"/>
    <property type="match status" value="1"/>
</dbReference>
<keyword evidence="9 20" id="KW-0812">Transmembrane</keyword>
<dbReference type="GO" id="GO:0004176">
    <property type="term" value="F:ATP-dependent peptidase activity"/>
    <property type="evidence" value="ECO:0007669"/>
    <property type="project" value="InterPro"/>
</dbReference>
<dbReference type="Pfam" id="PF01434">
    <property type="entry name" value="Peptidase_M41"/>
    <property type="match status" value="1"/>
</dbReference>
<evidence type="ECO:0000256" key="11">
    <source>
        <dbReference type="ARBA" id="ARBA00022741"/>
    </source>
</evidence>
<dbReference type="GO" id="GO:0005524">
    <property type="term" value="F:ATP binding"/>
    <property type="evidence" value="ECO:0007669"/>
    <property type="project" value="UniProtKB-KW"/>
</dbReference>
<dbReference type="GO" id="GO:0008270">
    <property type="term" value="F:zinc ion binding"/>
    <property type="evidence" value="ECO:0007669"/>
    <property type="project" value="InterPro"/>
</dbReference>
<dbReference type="Pfam" id="PF06480">
    <property type="entry name" value="FtsH_ext"/>
    <property type="match status" value="1"/>
</dbReference>
<dbReference type="NCBIfam" id="TIGR01241">
    <property type="entry name" value="FtsH_fam"/>
    <property type="match status" value="1"/>
</dbReference>
<comment type="similarity">
    <text evidence="5">In the N-terminal section; belongs to the AAA ATPase family.</text>
</comment>
<evidence type="ECO:0000256" key="3">
    <source>
        <dbReference type="ARBA" id="ARBA00004370"/>
    </source>
</evidence>
<accession>A0A6A5M8R6</accession>
<evidence type="ECO:0000256" key="13">
    <source>
        <dbReference type="ARBA" id="ARBA00022833"/>
    </source>
</evidence>
<dbReference type="Proteomes" id="UP000447434">
    <property type="component" value="Chromosome 8"/>
</dbReference>
<evidence type="ECO:0000256" key="17">
    <source>
        <dbReference type="ARBA" id="ARBA00023049"/>
    </source>
</evidence>
<evidence type="ECO:0000256" key="6">
    <source>
        <dbReference type="ARBA" id="ARBA00022528"/>
    </source>
</evidence>
<comment type="caution">
    <text evidence="21">The sequence shown here is derived from an EMBL/GenBank/DDBJ whole genome shotgun (WGS) entry which is preliminary data.</text>
</comment>
<dbReference type="GO" id="GO:0003729">
    <property type="term" value="F:mRNA binding"/>
    <property type="evidence" value="ECO:0007669"/>
    <property type="project" value="UniProtKB-ARBA"/>
</dbReference>
<dbReference type="Pfam" id="PF17862">
    <property type="entry name" value="AAA_lid_3"/>
    <property type="match status" value="1"/>
</dbReference>
<dbReference type="SUPFAM" id="SSF52540">
    <property type="entry name" value="P-loop containing nucleoside triphosphate hydrolases"/>
    <property type="match status" value="1"/>
</dbReference>
<comment type="similarity">
    <text evidence="4">In the C-terminal section; belongs to the peptidase M41 family.</text>
</comment>
<feature type="transmembrane region" description="Helical" evidence="20">
    <location>
        <begin position="194"/>
        <end position="215"/>
    </location>
</feature>
<keyword evidence="8" id="KW-0645">Protease</keyword>
<keyword evidence="12" id="KW-0378">Hydrolase</keyword>
<evidence type="ECO:0000256" key="18">
    <source>
        <dbReference type="ARBA" id="ARBA00023136"/>
    </source>
</evidence>
<keyword evidence="13" id="KW-0862">Zinc</keyword>
<dbReference type="InterPro" id="IPR041569">
    <property type="entry name" value="AAA_lid_3"/>
</dbReference>
<dbReference type="GO" id="GO:0006508">
    <property type="term" value="P:proteolysis"/>
    <property type="evidence" value="ECO:0007669"/>
    <property type="project" value="UniProtKB-KW"/>
</dbReference>
<dbReference type="EMBL" id="WOCE01000008">
    <property type="protein sequence ID" value="KAE9609458.1"/>
    <property type="molecule type" value="Genomic_DNA"/>
</dbReference>
<evidence type="ECO:0000256" key="12">
    <source>
        <dbReference type="ARBA" id="ARBA00022801"/>
    </source>
</evidence>
<dbReference type="GO" id="GO:0004222">
    <property type="term" value="F:metalloendopeptidase activity"/>
    <property type="evidence" value="ECO:0007669"/>
    <property type="project" value="InterPro"/>
</dbReference>
<protein>
    <submittedName>
        <fullName evidence="21">Putative ATPase, AAA-type, core, peptidase, FtsH</fullName>
    </submittedName>
</protein>
<dbReference type="Gene3D" id="3.30.720.210">
    <property type="match status" value="1"/>
</dbReference>
<dbReference type="GO" id="GO:0010304">
    <property type="term" value="P:PSII associated light-harvesting complex II catabolic process"/>
    <property type="evidence" value="ECO:0007669"/>
    <property type="project" value="UniProtKB-ARBA"/>
</dbReference>
<dbReference type="PROSITE" id="PS00674">
    <property type="entry name" value="AAA"/>
    <property type="match status" value="1"/>
</dbReference>
<evidence type="ECO:0000256" key="20">
    <source>
        <dbReference type="SAM" id="Phobius"/>
    </source>
</evidence>
<dbReference type="GO" id="GO:0016887">
    <property type="term" value="F:ATP hydrolysis activity"/>
    <property type="evidence" value="ECO:0007669"/>
    <property type="project" value="InterPro"/>
</dbReference>
<evidence type="ECO:0000313" key="21">
    <source>
        <dbReference type="EMBL" id="KAE9609458.1"/>
    </source>
</evidence>
<dbReference type="Pfam" id="PF00004">
    <property type="entry name" value="AAA"/>
    <property type="match status" value="1"/>
</dbReference>
<dbReference type="InterPro" id="IPR003593">
    <property type="entry name" value="AAA+_ATPase"/>
</dbReference>
<dbReference type="Gene3D" id="3.40.50.300">
    <property type="entry name" value="P-loop containing nucleotide triphosphate hydrolases"/>
    <property type="match status" value="1"/>
</dbReference>
<proteinExistence type="inferred from homology"/>
<dbReference type="GO" id="GO:0019684">
    <property type="term" value="P:photosynthesis, light reaction"/>
    <property type="evidence" value="ECO:0007669"/>
    <property type="project" value="UniProtKB-ARBA"/>
</dbReference>
<evidence type="ECO:0000256" key="1">
    <source>
        <dbReference type="ARBA" id="ARBA00001947"/>
    </source>
</evidence>
<keyword evidence="14" id="KW-0067">ATP-binding</keyword>